<protein>
    <submittedName>
        <fullName evidence="10">Iron ABC transporter permease</fullName>
    </submittedName>
</protein>
<evidence type="ECO:0000256" key="1">
    <source>
        <dbReference type="ARBA" id="ARBA00004651"/>
    </source>
</evidence>
<comment type="subcellular location">
    <subcellularLocation>
        <location evidence="1">Cell membrane</location>
        <topology evidence="1">Multi-pass membrane protein</topology>
    </subcellularLocation>
</comment>
<keyword evidence="3" id="KW-0813">Transport</keyword>
<sequence length="420" mass="41479">MSPKARTAGPAGESTGAPGAPEVPTAPPRPDTPNAPAAGADRASRAGADRPERPGRTGAGRSGAPVRKGGAPPRAGGGPLRYTVVVAGLLLALAAAATASLALGSVRIPPGQVLDALTGRSGPSPFRTIVLDVRLPRVLLGAVVGAGLAVVGAVLQALVRNRLADPFLLGISSGASAGAVLVLVLGGGVGLVGGVTTTLALPAGAFVGALLSLVLVYGLARTGGTLTSTRLVLAGVAVSYILSALATLLLVVAGRPEQFQEAMYWSLGGLGSARWDTLALPAAVLAVGVGALLTLARPLDLLLVGEEEATVLGLDTARFRAAVFVLASLVTAVMVSASGAVGFVGLMAPHAARLAVGAPHRRLLPVAALGGALALVLADLAARTVAAPQDIPVGVLTALTGGPFFLWLMRRRPGPEGAAL</sequence>
<dbReference type="CDD" id="cd06550">
    <property type="entry name" value="TM_ABC_iron-siderophores_like"/>
    <property type="match status" value="1"/>
</dbReference>
<reference evidence="10 11" key="1">
    <citation type="submission" date="2022-10" db="EMBL/GenBank/DDBJ databases">
        <title>The complete genomes of actinobacterial strains from the NBC collection.</title>
        <authorList>
            <person name="Joergensen T.S."/>
            <person name="Alvarez Arevalo M."/>
            <person name="Sterndorff E.B."/>
            <person name="Faurdal D."/>
            <person name="Vuksanovic O."/>
            <person name="Mourched A.-S."/>
            <person name="Charusanti P."/>
            <person name="Shaw S."/>
            <person name="Blin K."/>
            <person name="Weber T."/>
        </authorList>
    </citation>
    <scope>NUCLEOTIDE SEQUENCE [LARGE SCALE GENOMIC DNA]</scope>
    <source>
        <strain evidence="10 11">NBC_00123</strain>
    </source>
</reference>
<evidence type="ECO:0000313" key="10">
    <source>
        <dbReference type="EMBL" id="WTR72235.1"/>
    </source>
</evidence>
<dbReference type="SUPFAM" id="SSF81345">
    <property type="entry name" value="ABC transporter involved in vitamin B12 uptake, BtuC"/>
    <property type="match status" value="1"/>
</dbReference>
<evidence type="ECO:0000256" key="6">
    <source>
        <dbReference type="ARBA" id="ARBA00022989"/>
    </source>
</evidence>
<name>A0ABZ1LHF4_9ACTN</name>
<evidence type="ECO:0000256" key="7">
    <source>
        <dbReference type="ARBA" id="ARBA00023136"/>
    </source>
</evidence>
<dbReference type="InterPro" id="IPR000522">
    <property type="entry name" value="ABC_transptr_permease_BtuC"/>
</dbReference>
<dbReference type="PANTHER" id="PTHR30472:SF67">
    <property type="entry name" value="PERMEASE OF ABC TRANSPORTER-RELATED"/>
    <property type="match status" value="1"/>
</dbReference>
<evidence type="ECO:0000256" key="5">
    <source>
        <dbReference type="ARBA" id="ARBA00022692"/>
    </source>
</evidence>
<accession>A0ABZ1LHF4</accession>
<keyword evidence="4" id="KW-1003">Cell membrane</keyword>
<evidence type="ECO:0000256" key="9">
    <source>
        <dbReference type="SAM" id="Phobius"/>
    </source>
</evidence>
<comment type="similarity">
    <text evidence="2">Belongs to the binding-protein-dependent transport system permease family. FecCD subfamily.</text>
</comment>
<keyword evidence="11" id="KW-1185">Reference proteome</keyword>
<keyword evidence="6 9" id="KW-1133">Transmembrane helix</keyword>
<evidence type="ECO:0000256" key="4">
    <source>
        <dbReference type="ARBA" id="ARBA00022475"/>
    </source>
</evidence>
<feature type="compositionally biased region" description="Pro residues" evidence="8">
    <location>
        <begin position="24"/>
        <end position="33"/>
    </location>
</feature>
<evidence type="ECO:0000313" key="11">
    <source>
        <dbReference type="Proteomes" id="UP001622594"/>
    </source>
</evidence>
<feature type="transmembrane region" description="Helical" evidence="9">
    <location>
        <begin position="138"/>
        <end position="159"/>
    </location>
</feature>
<dbReference type="Proteomes" id="UP001622594">
    <property type="component" value="Chromosome"/>
</dbReference>
<feature type="compositionally biased region" description="Basic and acidic residues" evidence="8">
    <location>
        <begin position="42"/>
        <end position="55"/>
    </location>
</feature>
<keyword evidence="7 9" id="KW-0472">Membrane</keyword>
<feature type="transmembrane region" description="Helical" evidence="9">
    <location>
        <begin position="171"/>
        <end position="192"/>
    </location>
</feature>
<dbReference type="Gene3D" id="1.10.3470.10">
    <property type="entry name" value="ABC transporter involved in vitamin B12 uptake, BtuC"/>
    <property type="match status" value="1"/>
</dbReference>
<dbReference type="PANTHER" id="PTHR30472">
    <property type="entry name" value="FERRIC ENTEROBACTIN TRANSPORT SYSTEM PERMEASE PROTEIN"/>
    <property type="match status" value="1"/>
</dbReference>
<feature type="transmembrane region" description="Helical" evidence="9">
    <location>
        <begin position="391"/>
        <end position="409"/>
    </location>
</feature>
<evidence type="ECO:0000256" key="3">
    <source>
        <dbReference type="ARBA" id="ARBA00022448"/>
    </source>
</evidence>
<keyword evidence="5 9" id="KW-0812">Transmembrane</keyword>
<feature type="transmembrane region" description="Helical" evidence="9">
    <location>
        <begin position="82"/>
        <end position="103"/>
    </location>
</feature>
<evidence type="ECO:0000256" key="8">
    <source>
        <dbReference type="SAM" id="MobiDB-lite"/>
    </source>
</evidence>
<organism evidence="10 11">
    <name type="scientific">Streptomyces zaomyceticus</name>
    <dbReference type="NCBI Taxonomy" id="68286"/>
    <lineage>
        <taxon>Bacteria</taxon>
        <taxon>Bacillati</taxon>
        <taxon>Actinomycetota</taxon>
        <taxon>Actinomycetes</taxon>
        <taxon>Kitasatosporales</taxon>
        <taxon>Streptomycetaceae</taxon>
        <taxon>Streptomyces</taxon>
    </lineage>
</organism>
<dbReference type="InterPro" id="IPR037294">
    <property type="entry name" value="ABC_BtuC-like"/>
</dbReference>
<dbReference type="RefSeq" id="WP_406081251.1">
    <property type="nucleotide sequence ID" value="NZ_CP108188.1"/>
</dbReference>
<dbReference type="Pfam" id="PF01032">
    <property type="entry name" value="FecCD"/>
    <property type="match status" value="1"/>
</dbReference>
<feature type="transmembrane region" description="Helical" evidence="9">
    <location>
        <begin position="199"/>
        <end position="220"/>
    </location>
</feature>
<feature type="transmembrane region" description="Helical" evidence="9">
    <location>
        <begin position="275"/>
        <end position="296"/>
    </location>
</feature>
<evidence type="ECO:0000256" key="2">
    <source>
        <dbReference type="ARBA" id="ARBA00007935"/>
    </source>
</evidence>
<gene>
    <name evidence="10" type="ORF">OG814_24605</name>
</gene>
<proteinExistence type="inferred from homology"/>
<feature type="transmembrane region" description="Helical" evidence="9">
    <location>
        <begin position="321"/>
        <end position="351"/>
    </location>
</feature>
<feature type="transmembrane region" description="Helical" evidence="9">
    <location>
        <begin position="363"/>
        <end position="385"/>
    </location>
</feature>
<dbReference type="EMBL" id="CP108188">
    <property type="protein sequence ID" value="WTR72235.1"/>
    <property type="molecule type" value="Genomic_DNA"/>
</dbReference>
<feature type="region of interest" description="Disordered" evidence="8">
    <location>
        <begin position="1"/>
        <end position="77"/>
    </location>
</feature>
<feature type="transmembrane region" description="Helical" evidence="9">
    <location>
        <begin position="232"/>
        <end position="254"/>
    </location>
</feature>
<feature type="compositionally biased region" description="Low complexity" evidence="8">
    <location>
        <begin position="63"/>
        <end position="77"/>
    </location>
</feature>